<name>A0AAW1IKJ0_SAPOF</name>
<dbReference type="AlphaFoldDB" id="A0AAW1IKJ0"/>
<comment type="caution">
    <text evidence="2">The sequence shown here is derived from an EMBL/GenBank/DDBJ whole genome shotgun (WGS) entry which is preliminary data.</text>
</comment>
<keyword evidence="1" id="KW-1133">Transmembrane helix</keyword>
<evidence type="ECO:0000256" key="1">
    <source>
        <dbReference type="SAM" id="Phobius"/>
    </source>
</evidence>
<organism evidence="2 3">
    <name type="scientific">Saponaria officinalis</name>
    <name type="common">Common soapwort</name>
    <name type="synonym">Lychnis saponaria</name>
    <dbReference type="NCBI Taxonomy" id="3572"/>
    <lineage>
        <taxon>Eukaryota</taxon>
        <taxon>Viridiplantae</taxon>
        <taxon>Streptophyta</taxon>
        <taxon>Embryophyta</taxon>
        <taxon>Tracheophyta</taxon>
        <taxon>Spermatophyta</taxon>
        <taxon>Magnoliopsida</taxon>
        <taxon>eudicotyledons</taxon>
        <taxon>Gunneridae</taxon>
        <taxon>Pentapetalae</taxon>
        <taxon>Caryophyllales</taxon>
        <taxon>Caryophyllaceae</taxon>
        <taxon>Caryophylleae</taxon>
        <taxon>Saponaria</taxon>
    </lineage>
</organism>
<feature type="transmembrane region" description="Helical" evidence="1">
    <location>
        <begin position="111"/>
        <end position="130"/>
    </location>
</feature>
<proteinExistence type="predicted"/>
<keyword evidence="1" id="KW-0472">Membrane</keyword>
<sequence>MGSPMNADALINTLSFCQAVVYHFIILTMFSTISCLQTSALLTASMILGHMVMEGILTACCLRSRKPTSGKVHRNKQFTVVENPGLWCWTFTLKDANGDTLAQVDRDWRGFGFEVYFFHISTLSLLNLLIS</sequence>
<protein>
    <submittedName>
        <fullName evidence="2">Uncharacterized protein</fullName>
    </submittedName>
</protein>
<dbReference type="Proteomes" id="UP001443914">
    <property type="component" value="Unassembled WGS sequence"/>
</dbReference>
<keyword evidence="3" id="KW-1185">Reference proteome</keyword>
<feature type="transmembrane region" description="Helical" evidence="1">
    <location>
        <begin position="20"/>
        <end position="44"/>
    </location>
</feature>
<reference evidence="2" key="1">
    <citation type="submission" date="2024-03" db="EMBL/GenBank/DDBJ databases">
        <title>WGS assembly of Saponaria officinalis var. Norfolk2.</title>
        <authorList>
            <person name="Jenkins J."/>
            <person name="Shu S."/>
            <person name="Grimwood J."/>
            <person name="Barry K."/>
            <person name="Goodstein D."/>
            <person name="Schmutz J."/>
            <person name="Leebens-Mack J."/>
            <person name="Osbourn A."/>
        </authorList>
    </citation>
    <scope>NUCLEOTIDE SEQUENCE [LARGE SCALE GENOMIC DNA]</scope>
    <source>
        <strain evidence="2">JIC</strain>
    </source>
</reference>
<gene>
    <name evidence="2" type="ORF">RND81_09G088200</name>
</gene>
<keyword evidence="1" id="KW-0812">Transmembrane</keyword>
<evidence type="ECO:0000313" key="3">
    <source>
        <dbReference type="Proteomes" id="UP001443914"/>
    </source>
</evidence>
<accession>A0AAW1IKJ0</accession>
<dbReference type="EMBL" id="JBDFQZ010000009">
    <property type="protein sequence ID" value="KAK9689886.1"/>
    <property type="molecule type" value="Genomic_DNA"/>
</dbReference>
<evidence type="ECO:0000313" key="2">
    <source>
        <dbReference type="EMBL" id="KAK9689886.1"/>
    </source>
</evidence>